<keyword evidence="7 10" id="KW-0472">Membrane</keyword>
<keyword evidence="17" id="KW-1185">Reference proteome</keyword>
<evidence type="ECO:0000256" key="4">
    <source>
        <dbReference type="ARBA" id="ARBA00022452"/>
    </source>
</evidence>
<keyword evidence="11" id="KW-0732">Signal</keyword>
<evidence type="ECO:0000256" key="11">
    <source>
        <dbReference type="SAM" id="SignalP"/>
    </source>
</evidence>
<dbReference type="GO" id="GO:0015344">
    <property type="term" value="F:siderophore uptake transmembrane transporter activity"/>
    <property type="evidence" value="ECO:0007669"/>
    <property type="project" value="TreeGrafter"/>
</dbReference>
<dbReference type="PATRIC" id="fig|1056807.3.peg.190"/>
<dbReference type="Gene3D" id="2.40.170.20">
    <property type="entry name" value="TonB-dependent receptor, beta-barrel domain"/>
    <property type="match status" value="1"/>
</dbReference>
<evidence type="ECO:0000259" key="12">
    <source>
        <dbReference type="Pfam" id="PF00593"/>
    </source>
</evidence>
<keyword evidence="6 10" id="KW-0798">TonB box</keyword>
<sequence length="827" mass="92486">MVKQTIFFNKNRILCAVLAVFSGQVVAEDTPQVDLPEVKVTAKAPSNNWRLQSGAKDYLKDGEVLTTNDLKTKRAVSLGQTVEQVSGVQNNAYGPNTGVPQIRSLSGSRVYVSENGLGISDASSLSPDLPLMVNPFMAEKITILKSSASVLYGGNAIGGAVDVDTGVIASQLPEKDVGGKVEVSGGYNTPRVAAFKLNGKVGNVAWHLSGADTHSDDYRIPGDSKPAACYDPANIYSSRLMWACQVTPDISETLNKGHFRYVAKDIPAFIAQWKRYNDGSEPDESELYKVNKPSWGDWVENPLYDGSKDRRIKVVNAMKDDMPVEKGRLKNSHLSNQNFAFGLSHIGERSYVGLSVSRFLSKSGIAGFGYYNFASSGHNHHGGSSNKTGREYASVRAQQTRWQAEAMYRPLAPWIENIKFQAAYTQTPTAEYLGDTKMQTLDSKTFQSRLEFNHKAGSWLKGTMGADWKQRSTESSGINGKRTGNYAYLPDTDSKEYGIFALENFKWKNWDASLGWRHGQVRHSVDIGDFKPGRNSSTVQSLQERGRLKYSLNHYHAGVGVDLFDFWKLGARYSRSQRAPEVNELYAGGDHYALMAAESHWAVDVLRPETARTWEFNSEFGWKDGRLRASWYRTQFKDYAFLVDAAHDGGQRLPTKYWRAGNTQLHGLELELNQWFDLNKYGTLEARLFGDFVHNRADLDDERNTSLEHGSRVRNNGYYMPNMPVSRYGAGLTWNKGGWQVGSSLTRYRPAKHTGHMAANYKEPVLGGYTMWDAYLSHTLKHGKVTSEWFVDARNLANRTARPQNSMLKYIAPLPGRSVRVGVRMNF</sequence>
<dbReference type="Proteomes" id="UP000829504">
    <property type="component" value="Chromosome"/>
</dbReference>
<evidence type="ECO:0000313" key="17">
    <source>
        <dbReference type="Proteomes" id="UP000829504"/>
    </source>
</evidence>
<organism evidence="14 16">
    <name type="scientific">Morococcus cerebrosus</name>
    <dbReference type="NCBI Taxonomy" id="1056807"/>
    <lineage>
        <taxon>Bacteria</taxon>
        <taxon>Pseudomonadati</taxon>
        <taxon>Pseudomonadota</taxon>
        <taxon>Betaproteobacteria</taxon>
        <taxon>Neisseriales</taxon>
        <taxon>Neisseriaceae</taxon>
        <taxon>Morococcus</taxon>
    </lineage>
</organism>
<dbReference type="Pfam" id="PF00593">
    <property type="entry name" value="TonB_dep_Rec_b-barrel"/>
    <property type="match status" value="1"/>
</dbReference>
<comment type="subcellular location">
    <subcellularLocation>
        <location evidence="1">Cell outer membrane</location>
        <topology evidence="1">Multi-pass membrane protein</topology>
    </subcellularLocation>
</comment>
<gene>
    <name evidence="14" type="ORF">MCC93_01970</name>
    <name evidence="15" type="ORF">MON37_04385</name>
</gene>
<keyword evidence="9" id="KW-0998">Cell outer membrane</keyword>
<dbReference type="Proteomes" id="UP000031390">
    <property type="component" value="Unassembled WGS sequence"/>
</dbReference>
<protein>
    <submittedName>
        <fullName evidence="14">TonB-denpendent receptor</fullName>
    </submittedName>
    <submittedName>
        <fullName evidence="15">TonB-dependent receptor</fullName>
    </submittedName>
</protein>
<evidence type="ECO:0000256" key="2">
    <source>
        <dbReference type="ARBA" id="ARBA00009810"/>
    </source>
</evidence>
<evidence type="ECO:0000256" key="8">
    <source>
        <dbReference type="ARBA" id="ARBA00023170"/>
    </source>
</evidence>
<dbReference type="PANTHER" id="PTHR30069:SF40">
    <property type="entry name" value="TONB-DEPENDENT RECEPTOR NMB0964-RELATED"/>
    <property type="match status" value="1"/>
</dbReference>
<keyword evidence="5" id="KW-0812">Transmembrane</keyword>
<dbReference type="PANTHER" id="PTHR30069">
    <property type="entry name" value="TONB-DEPENDENT OUTER MEMBRANE RECEPTOR"/>
    <property type="match status" value="1"/>
</dbReference>
<keyword evidence="8 14" id="KW-0675">Receptor</keyword>
<evidence type="ECO:0000259" key="13">
    <source>
        <dbReference type="Pfam" id="PF07715"/>
    </source>
</evidence>
<dbReference type="InterPro" id="IPR012910">
    <property type="entry name" value="Plug_dom"/>
</dbReference>
<evidence type="ECO:0000256" key="5">
    <source>
        <dbReference type="ARBA" id="ARBA00022692"/>
    </source>
</evidence>
<evidence type="ECO:0000313" key="14">
    <source>
        <dbReference type="EMBL" id="KIC13111.1"/>
    </source>
</evidence>
<keyword evidence="4" id="KW-1134">Transmembrane beta strand</keyword>
<name>A0A0C1H3T1_9NEIS</name>
<reference evidence="15 17" key="2">
    <citation type="submission" date="2022-03" db="EMBL/GenBank/DDBJ databases">
        <title>Genome sequencing of Morococcus cerebrosus.</title>
        <authorList>
            <person name="Baek M.-G."/>
            <person name="Yi H."/>
        </authorList>
    </citation>
    <scope>NUCLEOTIDE SEQUENCE [LARGE SCALE GENOMIC DNA]</scope>
    <source>
        <strain evidence="15 17">CIP 81.93</strain>
    </source>
</reference>
<evidence type="ECO:0000256" key="1">
    <source>
        <dbReference type="ARBA" id="ARBA00004571"/>
    </source>
</evidence>
<dbReference type="InterPro" id="IPR037066">
    <property type="entry name" value="Plug_dom_sf"/>
</dbReference>
<keyword evidence="3" id="KW-0813">Transport</keyword>
<dbReference type="GO" id="GO:0009279">
    <property type="term" value="C:cell outer membrane"/>
    <property type="evidence" value="ECO:0007669"/>
    <property type="project" value="UniProtKB-SubCell"/>
</dbReference>
<evidence type="ECO:0000256" key="9">
    <source>
        <dbReference type="ARBA" id="ARBA00023237"/>
    </source>
</evidence>
<proteinExistence type="inferred from homology"/>
<dbReference type="Pfam" id="PF07715">
    <property type="entry name" value="Plug"/>
    <property type="match status" value="1"/>
</dbReference>
<feature type="domain" description="TonB-dependent receptor-like beta-barrel" evidence="12">
    <location>
        <begin position="372"/>
        <end position="796"/>
    </location>
</feature>
<evidence type="ECO:0000313" key="16">
    <source>
        <dbReference type="Proteomes" id="UP000031390"/>
    </source>
</evidence>
<feature type="signal peptide" evidence="11">
    <location>
        <begin position="1"/>
        <end position="27"/>
    </location>
</feature>
<evidence type="ECO:0000256" key="6">
    <source>
        <dbReference type="ARBA" id="ARBA00023077"/>
    </source>
</evidence>
<dbReference type="GO" id="GO:0044718">
    <property type="term" value="P:siderophore transmembrane transport"/>
    <property type="evidence" value="ECO:0007669"/>
    <property type="project" value="TreeGrafter"/>
</dbReference>
<dbReference type="InterPro" id="IPR036942">
    <property type="entry name" value="Beta-barrel_TonB_sf"/>
</dbReference>
<reference evidence="14 16" key="1">
    <citation type="submission" date="2014-12" db="EMBL/GenBank/DDBJ databases">
        <title>Genome sequence of Morococcus cerebrosus.</title>
        <authorList>
            <person name="Shin S.-K."/>
            <person name="Yi H."/>
        </authorList>
    </citation>
    <scope>NUCLEOTIDE SEQUENCE [LARGE SCALE GENOMIC DNA]</scope>
    <source>
        <strain evidence="14 16">CIP 81.93</strain>
    </source>
</reference>
<dbReference type="RefSeq" id="WP_039404711.1">
    <property type="nucleotide sequence ID" value="NZ_CP094242.1"/>
</dbReference>
<dbReference type="EMBL" id="JUFZ01000008">
    <property type="protein sequence ID" value="KIC13111.1"/>
    <property type="molecule type" value="Genomic_DNA"/>
</dbReference>
<feature type="chain" id="PRO_5002133097" evidence="11">
    <location>
        <begin position="28"/>
        <end position="827"/>
    </location>
</feature>
<evidence type="ECO:0000256" key="3">
    <source>
        <dbReference type="ARBA" id="ARBA00022448"/>
    </source>
</evidence>
<dbReference type="Gene3D" id="2.170.130.10">
    <property type="entry name" value="TonB-dependent receptor, plug domain"/>
    <property type="match status" value="1"/>
</dbReference>
<dbReference type="EMBL" id="CP094242">
    <property type="protein sequence ID" value="UNV88172.1"/>
    <property type="molecule type" value="Genomic_DNA"/>
</dbReference>
<evidence type="ECO:0000256" key="10">
    <source>
        <dbReference type="RuleBase" id="RU003357"/>
    </source>
</evidence>
<comment type="similarity">
    <text evidence="2 10">Belongs to the TonB-dependent receptor family.</text>
</comment>
<feature type="domain" description="TonB-dependent receptor plug" evidence="13">
    <location>
        <begin position="63"/>
        <end position="160"/>
    </location>
</feature>
<dbReference type="InterPro" id="IPR039426">
    <property type="entry name" value="TonB-dep_rcpt-like"/>
</dbReference>
<evidence type="ECO:0000313" key="15">
    <source>
        <dbReference type="EMBL" id="UNV88172.1"/>
    </source>
</evidence>
<dbReference type="InterPro" id="IPR000531">
    <property type="entry name" value="Beta-barrel_TonB"/>
</dbReference>
<dbReference type="AlphaFoldDB" id="A0A0C1H3T1"/>
<dbReference type="SUPFAM" id="SSF56935">
    <property type="entry name" value="Porins"/>
    <property type="match status" value="1"/>
</dbReference>
<accession>A0A0C1H3T1</accession>
<evidence type="ECO:0000256" key="7">
    <source>
        <dbReference type="ARBA" id="ARBA00023136"/>
    </source>
</evidence>